<dbReference type="eggNOG" id="COG0389">
    <property type="taxonomic scope" value="Bacteria"/>
</dbReference>
<gene>
    <name evidence="7" type="ORF">HY29_14790</name>
</gene>
<dbReference type="InterPro" id="IPR017961">
    <property type="entry name" value="DNA_pol_Y-fam_little_finger"/>
</dbReference>
<dbReference type="InterPro" id="IPR001126">
    <property type="entry name" value="UmuC"/>
</dbReference>
<comment type="caution">
    <text evidence="7">The sequence shown here is derived from an EMBL/GenBank/DDBJ whole genome shotgun (WGS) entry which is preliminary data.</text>
</comment>
<dbReference type="EMBL" id="AWFF01000039">
    <property type="protein sequence ID" value="KCZ54300.1"/>
    <property type="molecule type" value="Genomic_DNA"/>
</dbReference>
<reference evidence="7 8" key="1">
    <citation type="journal article" date="2014" name="Antonie Van Leeuwenhoek">
        <title>Hyphomonas beringensis sp. nov. and Hyphomonas chukchiensis sp. nov., isolated from surface seawater of the Bering Sea and Chukchi Sea.</title>
        <authorList>
            <person name="Li C."/>
            <person name="Lai Q."/>
            <person name="Li G."/>
            <person name="Dong C."/>
            <person name="Wang J."/>
            <person name="Liao Y."/>
            <person name="Shao Z."/>
        </authorList>
    </citation>
    <scope>NUCLEOTIDE SEQUENCE [LARGE SCALE GENOMIC DNA]</scope>
    <source>
        <strain evidence="7 8">25B14_1</strain>
    </source>
</reference>
<dbReference type="SUPFAM" id="SSF56672">
    <property type="entry name" value="DNA/RNA polymerases"/>
    <property type="match status" value="1"/>
</dbReference>
<evidence type="ECO:0000313" key="7">
    <source>
        <dbReference type="EMBL" id="KCZ54300.1"/>
    </source>
</evidence>
<accession>A0A062UDW0</accession>
<dbReference type="GO" id="GO:0006281">
    <property type="term" value="P:DNA repair"/>
    <property type="evidence" value="ECO:0007669"/>
    <property type="project" value="InterPro"/>
</dbReference>
<evidence type="ECO:0000256" key="4">
    <source>
        <dbReference type="ARBA" id="ARBA00025589"/>
    </source>
</evidence>
<dbReference type="Pfam" id="PF00817">
    <property type="entry name" value="IMS"/>
    <property type="match status" value="1"/>
</dbReference>
<dbReference type="Pfam" id="PF11799">
    <property type="entry name" value="IMS_C"/>
    <property type="match status" value="1"/>
</dbReference>
<dbReference type="Proteomes" id="UP000027037">
    <property type="component" value="Unassembled WGS sequence"/>
</dbReference>
<dbReference type="GO" id="GO:0003887">
    <property type="term" value="F:DNA-directed DNA polymerase activity"/>
    <property type="evidence" value="ECO:0007669"/>
    <property type="project" value="TreeGrafter"/>
</dbReference>
<dbReference type="GO" id="GO:0005829">
    <property type="term" value="C:cytosol"/>
    <property type="evidence" value="ECO:0007669"/>
    <property type="project" value="TreeGrafter"/>
</dbReference>
<comment type="function">
    <text evidence="4">Poorly processive, error-prone DNA polymerase involved in untargeted mutagenesis. Copies undamaged DNA at stalled replication forks, which arise in vivo from mismatched or misaligned primer ends. These misaligned primers can be extended by PolIV. Exhibits no 3'-5' exonuclease (proofreading) activity. May be involved in translesional synthesis, in conjunction with the beta clamp from PolIII.</text>
</comment>
<dbReference type="GO" id="GO:0042276">
    <property type="term" value="P:error-prone translesion synthesis"/>
    <property type="evidence" value="ECO:0007669"/>
    <property type="project" value="TreeGrafter"/>
</dbReference>
<dbReference type="PANTHER" id="PTHR11076">
    <property type="entry name" value="DNA REPAIR POLYMERASE UMUC / TRANSFERASE FAMILY MEMBER"/>
    <property type="match status" value="1"/>
</dbReference>
<dbReference type="Gene3D" id="3.40.1170.60">
    <property type="match status" value="1"/>
</dbReference>
<evidence type="ECO:0000259" key="6">
    <source>
        <dbReference type="PROSITE" id="PS50173"/>
    </source>
</evidence>
<dbReference type="GO" id="GO:0009432">
    <property type="term" value="P:SOS response"/>
    <property type="evidence" value="ECO:0007669"/>
    <property type="project" value="TreeGrafter"/>
</dbReference>
<evidence type="ECO:0000256" key="2">
    <source>
        <dbReference type="ARBA" id="ARBA00011245"/>
    </source>
</evidence>
<protein>
    <recommendedName>
        <fullName evidence="3">DNA-directed DNA polymerase</fullName>
        <ecNumber evidence="3">2.7.7.7</ecNumber>
    </recommendedName>
</protein>
<keyword evidence="8" id="KW-1185">Reference proteome</keyword>
<comment type="catalytic activity">
    <reaction evidence="5">
        <text>DNA(n) + a 2'-deoxyribonucleoside 5'-triphosphate = DNA(n+1) + diphosphate</text>
        <dbReference type="Rhea" id="RHEA:22508"/>
        <dbReference type="Rhea" id="RHEA-COMP:17339"/>
        <dbReference type="Rhea" id="RHEA-COMP:17340"/>
        <dbReference type="ChEBI" id="CHEBI:33019"/>
        <dbReference type="ChEBI" id="CHEBI:61560"/>
        <dbReference type="ChEBI" id="CHEBI:173112"/>
        <dbReference type="EC" id="2.7.7.7"/>
    </reaction>
</comment>
<dbReference type="GO" id="GO:0003684">
    <property type="term" value="F:damaged DNA binding"/>
    <property type="evidence" value="ECO:0007669"/>
    <property type="project" value="InterPro"/>
</dbReference>
<name>A0A062UDW0_9PROT</name>
<dbReference type="Gene3D" id="3.30.70.270">
    <property type="match status" value="1"/>
</dbReference>
<dbReference type="InterPro" id="IPR043502">
    <property type="entry name" value="DNA/RNA_pol_sf"/>
</dbReference>
<dbReference type="InterPro" id="IPR050116">
    <property type="entry name" value="DNA_polymerase-Y"/>
</dbReference>
<dbReference type="PANTHER" id="PTHR11076:SF34">
    <property type="entry name" value="PROTEIN UMUC"/>
    <property type="match status" value="1"/>
</dbReference>
<dbReference type="Gene3D" id="1.10.150.20">
    <property type="entry name" value="5' to 3' exonuclease, C-terminal subdomain"/>
    <property type="match status" value="1"/>
</dbReference>
<comment type="similarity">
    <text evidence="1">Belongs to the DNA polymerase type-Y family.</text>
</comment>
<organism evidence="7 8">
    <name type="scientific">Hyphomonas beringensis</name>
    <dbReference type="NCBI Taxonomy" id="1280946"/>
    <lineage>
        <taxon>Bacteria</taxon>
        <taxon>Pseudomonadati</taxon>
        <taxon>Pseudomonadota</taxon>
        <taxon>Alphaproteobacteria</taxon>
        <taxon>Hyphomonadales</taxon>
        <taxon>Hyphomonadaceae</taxon>
        <taxon>Hyphomonas</taxon>
    </lineage>
</organism>
<evidence type="ECO:0000256" key="1">
    <source>
        <dbReference type="ARBA" id="ARBA00010945"/>
    </source>
</evidence>
<dbReference type="AlphaFoldDB" id="A0A062UDW0"/>
<dbReference type="InterPro" id="IPR043128">
    <property type="entry name" value="Rev_trsase/Diguanyl_cyclase"/>
</dbReference>
<sequence>MFSLCSRYVFLVTSMRQPTEIESLYIDFDAFFANAEKLLRPELRGRPVGVVPLASEHTSLIARCYLAKAHGLRRGTSVREARQLCPDVALPLARHDEYVRLHHKILEELDRHVPVRKVWSVDEMECSLLGAERARGQDIAMAIRRGLSENIGACLTASIGLAPNQFLAKVAAEMNKPDGFVMLRPEDLPGPLFDLELTDLPGISSRMHVRLVQAGVHTVEQLWNLSPKQARAIWNSVEGERLWAQLRGYAVSRPETERRMFGHGRVLSMEWRDPVKARDCLRLLTAKAARRLRREAYLAAGVHVSLRAQDGRRWGGDMSFFPARDDHTFLQKACEIFDVGVEALDGGRLKKLSVVLHTISRPGEVSADLFEHADQVSSRSRWERVTDAMDALNARNGACIVSLGPRKEPPGGYAGAKIAFGRVPDLNDFLTTRSD</sequence>
<comment type="subunit">
    <text evidence="2">Monomer.</text>
</comment>
<dbReference type="PROSITE" id="PS50173">
    <property type="entry name" value="UMUC"/>
    <property type="match status" value="1"/>
</dbReference>
<evidence type="ECO:0000256" key="3">
    <source>
        <dbReference type="ARBA" id="ARBA00012417"/>
    </source>
</evidence>
<dbReference type="PATRIC" id="fig|1280946.3.peg.1968"/>
<evidence type="ECO:0000313" key="8">
    <source>
        <dbReference type="Proteomes" id="UP000027037"/>
    </source>
</evidence>
<dbReference type="STRING" id="1280946.HY29_14790"/>
<feature type="domain" description="UmuC" evidence="6">
    <location>
        <begin position="23"/>
        <end position="204"/>
    </location>
</feature>
<dbReference type="EC" id="2.7.7.7" evidence="3"/>
<dbReference type="CDD" id="cd00424">
    <property type="entry name" value="PolY"/>
    <property type="match status" value="1"/>
</dbReference>
<proteinExistence type="inferred from homology"/>
<evidence type="ECO:0000256" key="5">
    <source>
        <dbReference type="ARBA" id="ARBA00049244"/>
    </source>
</evidence>